<dbReference type="Pfam" id="PF08840">
    <property type="entry name" value="BAAT_C"/>
    <property type="match status" value="1"/>
</dbReference>
<proteinExistence type="inferred from homology"/>
<dbReference type="PANTHER" id="PTHR10824">
    <property type="entry name" value="ACYL-COENZYME A THIOESTERASE-RELATED"/>
    <property type="match status" value="1"/>
</dbReference>
<feature type="active site" description="Charge relay system" evidence="2">
    <location>
        <position position="338"/>
    </location>
</feature>
<dbReference type="InterPro" id="IPR014940">
    <property type="entry name" value="BAAT_C"/>
</dbReference>
<dbReference type="GO" id="GO:0047617">
    <property type="term" value="F:fatty acyl-CoA hydrolase activity"/>
    <property type="evidence" value="ECO:0007669"/>
    <property type="project" value="TreeGrafter"/>
</dbReference>
<dbReference type="InterPro" id="IPR029058">
    <property type="entry name" value="AB_hydrolase_fold"/>
</dbReference>
<dbReference type="SUPFAM" id="SSF53474">
    <property type="entry name" value="alpha/beta-Hydrolases"/>
    <property type="match status" value="1"/>
</dbReference>
<sequence length="410" mass="46493">MAEIKMKARGENSLVTKAVDWFVDGLKANQIYELTLTRELPTYQLRSRAVFRSDVNGEIHPNKTSPLSGSYLAVDAMGLFWSMEKVNRKQAVEKEQKVAPRYYMLTLRHQEETLDSISIRRYWHCSSITRKAVLEERIIGTYFYEKGVRKPTVLIVGGSEGGIYEEYAAALANEGFHTFAIGYFNVPSGPAQLVHIELDQVENVLQWLKKRPETIGEIGIHGTSRGGELALWSSIHVAQISACVSLNGMRYSMAGIVPWSEEQWLPPAWKYHGVPLPYLTPLNPKKIAMACKELFLKGENPFKIWYEALYEQIAQFPKAKIPLEQSGKPTLLIAGQEDGMFPAEVLTQTETCDYVQRILYPEAGHEIGIPYLPIFATSYLGGRKRETAMASIESWKEVIQFFHTHLQKES</sequence>
<feature type="active site" description="Charge relay system" evidence="2">
    <location>
        <position position="365"/>
    </location>
</feature>
<dbReference type="AlphaFoldDB" id="A0A4Y7WFG8"/>
<organism evidence="5 6">
    <name type="scientific">Shouchella lehensis</name>
    <dbReference type="NCBI Taxonomy" id="300825"/>
    <lineage>
        <taxon>Bacteria</taxon>
        <taxon>Bacillati</taxon>
        <taxon>Bacillota</taxon>
        <taxon>Bacilli</taxon>
        <taxon>Bacillales</taxon>
        <taxon>Bacillaceae</taxon>
        <taxon>Shouchella</taxon>
    </lineage>
</organism>
<dbReference type="EMBL" id="SNUX01000004">
    <property type="protein sequence ID" value="TES46524.1"/>
    <property type="molecule type" value="Genomic_DNA"/>
</dbReference>
<dbReference type="GO" id="GO:0006637">
    <property type="term" value="P:acyl-CoA metabolic process"/>
    <property type="evidence" value="ECO:0007669"/>
    <property type="project" value="InterPro"/>
</dbReference>
<evidence type="ECO:0000313" key="6">
    <source>
        <dbReference type="Proteomes" id="UP000298210"/>
    </source>
</evidence>
<feature type="domain" description="BAAT/Acyl-CoA thioester hydrolase C-terminal" evidence="4">
    <location>
        <begin position="197"/>
        <end position="407"/>
    </location>
</feature>
<gene>
    <name evidence="5" type="ORF">E2L03_17675</name>
</gene>
<dbReference type="PIRSF" id="PIRSF016521">
    <property type="entry name" value="Acyl-CoA_hydro"/>
    <property type="match status" value="1"/>
</dbReference>
<dbReference type="GO" id="GO:0006631">
    <property type="term" value="P:fatty acid metabolic process"/>
    <property type="evidence" value="ECO:0007669"/>
    <property type="project" value="TreeGrafter"/>
</dbReference>
<dbReference type="InterPro" id="IPR006862">
    <property type="entry name" value="Thio_Ohase/aa_AcTrfase"/>
</dbReference>
<accession>A0A4Y7WFG8</accession>
<protein>
    <recommendedName>
        <fullName evidence="7">Acyl-CoA thioester hydrolase</fullName>
    </recommendedName>
</protein>
<name>A0A4Y7WFG8_9BACI</name>
<evidence type="ECO:0000256" key="2">
    <source>
        <dbReference type="PIRSR" id="PIRSR016521-1"/>
    </source>
</evidence>
<feature type="active site" description="Charge relay system" evidence="2">
    <location>
        <position position="224"/>
    </location>
</feature>
<dbReference type="Gene3D" id="3.40.50.1820">
    <property type="entry name" value="alpha/beta hydrolase"/>
    <property type="match status" value="1"/>
</dbReference>
<dbReference type="RefSeq" id="WP_134259945.1">
    <property type="nucleotide sequence ID" value="NZ_LDIM01000013.1"/>
</dbReference>
<dbReference type="Gene3D" id="2.60.40.2240">
    <property type="entry name" value="Acyl-CoA thioester hydrolase/BAAT N-terminal domain"/>
    <property type="match status" value="1"/>
</dbReference>
<dbReference type="InterPro" id="IPR042490">
    <property type="entry name" value="Thio_Ohase/BAAT_N"/>
</dbReference>
<evidence type="ECO:0000259" key="3">
    <source>
        <dbReference type="Pfam" id="PF04775"/>
    </source>
</evidence>
<feature type="domain" description="Acyl-CoA thioester hydrolase/bile acid-CoA amino acid N-acetyltransferase" evidence="3">
    <location>
        <begin position="23"/>
        <end position="133"/>
    </location>
</feature>
<dbReference type="InterPro" id="IPR016662">
    <property type="entry name" value="Acyl-CoA_thioEstase_long-chain"/>
</dbReference>
<comment type="similarity">
    <text evidence="1">Belongs to the C/M/P thioester hydrolase family.</text>
</comment>
<evidence type="ECO:0000256" key="1">
    <source>
        <dbReference type="ARBA" id="ARBA00006538"/>
    </source>
</evidence>
<evidence type="ECO:0000313" key="5">
    <source>
        <dbReference type="EMBL" id="TES46524.1"/>
    </source>
</evidence>
<evidence type="ECO:0008006" key="7">
    <source>
        <dbReference type="Google" id="ProtNLM"/>
    </source>
</evidence>
<dbReference type="PANTHER" id="PTHR10824:SF4">
    <property type="entry name" value="ACYL-COENZYME A THIOESTERASE 1-LIKE"/>
    <property type="match status" value="1"/>
</dbReference>
<reference evidence="5 6" key="1">
    <citation type="submission" date="2019-03" db="EMBL/GenBank/DDBJ databases">
        <authorList>
            <person name="Liu G."/>
        </authorList>
    </citation>
    <scope>NUCLEOTIDE SEQUENCE [LARGE SCALE GENOMIC DNA]</scope>
    <source>
        <strain evidence="5 6">DSM 19099</strain>
    </source>
</reference>
<comment type="caution">
    <text evidence="5">The sequence shown here is derived from an EMBL/GenBank/DDBJ whole genome shotgun (WGS) entry which is preliminary data.</text>
</comment>
<dbReference type="Pfam" id="PF04775">
    <property type="entry name" value="Bile_Hydr_Trans"/>
    <property type="match status" value="1"/>
</dbReference>
<dbReference type="Proteomes" id="UP000298210">
    <property type="component" value="Unassembled WGS sequence"/>
</dbReference>
<evidence type="ECO:0000259" key="4">
    <source>
        <dbReference type="Pfam" id="PF08840"/>
    </source>
</evidence>